<dbReference type="InterPro" id="IPR009081">
    <property type="entry name" value="PP-bd_ACP"/>
</dbReference>
<organism evidence="1 2">
    <name type="scientific">Odoribacter splanchnicus</name>
    <dbReference type="NCBI Taxonomy" id="28118"/>
    <lineage>
        <taxon>Bacteria</taxon>
        <taxon>Pseudomonadati</taxon>
        <taxon>Bacteroidota</taxon>
        <taxon>Bacteroidia</taxon>
        <taxon>Bacteroidales</taxon>
        <taxon>Odoribacteraceae</taxon>
        <taxon>Odoribacter</taxon>
    </lineage>
</organism>
<protein>
    <submittedName>
        <fullName evidence="1">Uncharacterized protein</fullName>
    </submittedName>
</protein>
<reference evidence="1 2" key="1">
    <citation type="submission" date="2018-08" db="EMBL/GenBank/DDBJ databases">
        <title>A genome reference for cultivated species of the human gut microbiota.</title>
        <authorList>
            <person name="Zou Y."/>
            <person name="Xue W."/>
            <person name="Luo G."/>
        </authorList>
    </citation>
    <scope>NUCLEOTIDE SEQUENCE [LARGE SCALE GENOMIC DNA]</scope>
    <source>
        <strain evidence="1 2">AF14-6AC</strain>
    </source>
</reference>
<dbReference type="RefSeq" id="WP_118108540.1">
    <property type="nucleotide sequence ID" value="NZ_JABWDG010000056.1"/>
</dbReference>
<dbReference type="Gene3D" id="1.10.1200.10">
    <property type="entry name" value="ACP-like"/>
    <property type="match status" value="1"/>
</dbReference>
<dbReference type="InterPro" id="IPR036736">
    <property type="entry name" value="ACP-like_sf"/>
</dbReference>
<evidence type="ECO:0000313" key="1">
    <source>
        <dbReference type="EMBL" id="RGV19361.1"/>
    </source>
</evidence>
<name>A0A412W617_9BACT</name>
<dbReference type="EMBL" id="QRYW01000051">
    <property type="protein sequence ID" value="RGV19361.1"/>
    <property type="molecule type" value="Genomic_DNA"/>
</dbReference>
<proteinExistence type="predicted"/>
<dbReference type="Proteomes" id="UP000283426">
    <property type="component" value="Unassembled WGS sequence"/>
</dbReference>
<dbReference type="PROSITE" id="PS50075">
    <property type="entry name" value="CARRIER"/>
    <property type="match status" value="1"/>
</dbReference>
<gene>
    <name evidence="1" type="ORF">DWW24_18555</name>
</gene>
<evidence type="ECO:0000313" key="2">
    <source>
        <dbReference type="Proteomes" id="UP000283426"/>
    </source>
</evidence>
<dbReference type="Pfam" id="PF00550">
    <property type="entry name" value="PP-binding"/>
    <property type="match status" value="1"/>
</dbReference>
<dbReference type="SUPFAM" id="SSF47336">
    <property type="entry name" value="ACP-like"/>
    <property type="match status" value="1"/>
</dbReference>
<accession>A0A412W617</accession>
<comment type="caution">
    <text evidence="1">The sequence shown here is derived from an EMBL/GenBank/DDBJ whole genome shotgun (WGS) entry which is preliminary data.</text>
</comment>
<sequence length="68" mass="7533">MEKICEELAELLEVDSVQDDEVLTDFECWDSLTVLSIIALASEKYNKTLLAKDINASKTIGGLIALMK</sequence>
<dbReference type="AlphaFoldDB" id="A0A412W617"/>